<comment type="caution">
    <text evidence="1">The sequence shown here is derived from an EMBL/GenBank/DDBJ whole genome shotgun (WGS) entry which is preliminary data.</text>
</comment>
<gene>
    <name evidence="1" type="ORF">NLG97_g8340</name>
</gene>
<accession>A0ACC1QKK6</accession>
<dbReference type="Proteomes" id="UP001148737">
    <property type="component" value="Unassembled WGS sequence"/>
</dbReference>
<organism evidence="1 2">
    <name type="scientific">Lecanicillium saksenae</name>
    <dbReference type="NCBI Taxonomy" id="468837"/>
    <lineage>
        <taxon>Eukaryota</taxon>
        <taxon>Fungi</taxon>
        <taxon>Dikarya</taxon>
        <taxon>Ascomycota</taxon>
        <taxon>Pezizomycotina</taxon>
        <taxon>Sordariomycetes</taxon>
        <taxon>Hypocreomycetidae</taxon>
        <taxon>Hypocreales</taxon>
        <taxon>Cordycipitaceae</taxon>
        <taxon>Lecanicillium</taxon>
    </lineage>
</organism>
<name>A0ACC1QKK6_9HYPO</name>
<dbReference type="EMBL" id="JANAKD010001447">
    <property type="protein sequence ID" value="KAJ3479368.1"/>
    <property type="molecule type" value="Genomic_DNA"/>
</dbReference>
<reference evidence="1" key="1">
    <citation type="submission" date="2022-07" db="EMBL/GenBank/DDBJ databases">
        <title>Genome Sequence of Lecanicillium saksenae.</title>
        <authorList>
            <person name="Buettner E."/>
        </authorList>
    </citation>
    <scope>NUCLEOTIDE SEQUENCE</scope>
    <source>
        <strain evidence="1">VT-O1</strain>
    </source>
</reference>
<sequence length="591" mass="66546">MGLLELPTEVLIFIARYAIYGLDNLALACKELHSRLAPLLSAHNELRKKYRHYPNDDSPGTMYDVLAEIAEEPAIADFMFDVNLSAIGHRDLSNPDESCMPRQLSALVSGSPILRTLAADDDELVSRWMREIVRDVNSVDHHSNRDEPNWAVPFLLSLLTNVESLIMPNYWHPKFDTVLAPSHPITQFLQLVIKRANDKSLDNAPLHKLSAIGPNRCFFEEYGGNMESIFPLMSLDSLREVRQEFSIMTDVKCEQLEFGPAGRNLERMKLVNSVLCGDLAGPIFEAMGNLRVFELSYSSFREVGDDFNAQGVINALLRGTYKSLERLVLTAGQVFPNTNTIDCSLRGFKKLKYLELSTIFFVNGIGCLGDGFDDSEMYGTEVEVGEDESEEGDNESCYSNGSAGSGEEVEKTEDESKASDNEYCHSNGSPRSAKEAREPNSGPKDGGSGVPEDQAFDLSNGEVEVRISCDDYDGGSDAEDIIYTGSYTNEKGIWCLVAHLPKSLETFVLHTPAARRNVNCVERMFWWFKERREERLPNLRTIELHVYKKSYWQDELEDCDAQVERLRSLLADTDILSKFEIYDRGPQHEEC</sequence>
<keyword evidence="2" id="KW-1185">Reference proteome</keyword>
<protein>
    <submittedName>
        <fullName evidence="1">Uncharacterized protein</fullName>
    </submittedName>
</protein>
<proteinExistence type="predicted"/>
<evidence type="ECO:0000313" key="2">
    <source>
        <dbReference type="Proteomes" id="UP001148737"/>
    </source>
</evidence>
<evidence type="ECO:0000313" key="1">
    <source>
        <dbReference type="EMBL" id="KAJ3479368.1"/>
    </source>
</evidence>